<gene>
    <name evidence="7" type="ORF">PIB30_043812</name>
</gene>
<evidence type="ECO:0000256" key="2">
    <source>
        <dbReference type="ARBA" id="ARBA00022771"/>
    </source>
</evidence>
<dbReference type="PROSITE" id="PS51999">
    <property type="entry name" value="ZF_GRF"/>
    <property type="match status" value="1"/>
</dbReference>
<dbReference type="Proteomes" id="UP001341840">
    <property type="component" value="Unassembled WGS sequence"/>
</dbReference>
<evidence type="ECO:0000256" key="5">
    <source>
        <dbReference type="SAM" id="Phobius"/>
    </source>
</evidence>
<keyword evidence="8" id="KW-1185">Reference proteome</keyword>
<evidence type="ECO:0000256" key="4">
    <source>
        <dbReference type="PROSITE-ProRule" id="PRU01343"/>
    </source>
</evidence>
<proteinExistence type="predicted"/>
<protein>
    <recommendedName>
        <fullName evidence="6">GRF-type domain-containing protein</fullName>
    </recommendedName>
</protein>
<keyword evidence="5" id="KW-0812">Transmembrane</keyword>
<reference evidence="7 8" key="1">
    <citation type="journal article" date="2023" name="Plants (Basel)">
        <title>Bridging the Gap: Combining Genomics and Transcriptomics Approaches to Understand Stylosanthes scabra, an Orphan Legume from the Brazilian Caatinga.</title>
        <authorList>
            <person name="Ferreira-Neto J.R.C."/>
            <person name="da Silva M.D."/>
            <person name="Binneck E."/>
            <person name="de Melo N.F."/>
            <person name="da Silva R.H."/>
            <person name="de Melo A.L.T.M."/>
            <person name="Pandolfi V."/>
            <person name="Bustamante F.O."/>
            <person name="Brasileiro-Vidal A.C."/>
            <person name="Benko-Iseppon A.M."/>
        </authorList>
    </citation>
    <scope>NUCLEOTIDE SEQUENCE [LARGE SCALE GENOMIC DNA]</scope>
    <source>
        <tissue evidence="7">Leaves</tissue>
    </source>
</reference>
<dbReference type="InterPro" id="IPR010666">
    <property type="entry name" value="Znf_GRF"/>
</dbReference>
<evidence type="ECO:0000256" key="1">
    <source>
        <dbReference type="ARBA" id="ARBA00022723"/>
    </source>
</evidence>
<feature type="domain" description="GRF-type" evidence="6">
    <location>
        <begin position="45"/>
        <end position="88"/>
    </location>
</feature>
<evidence type="ECO:0000256" key="3">
    <source>
        <dbReference type="ARBA" id="ARBA00022833"/>
    </source>
</evidence>
<comment type="caution">
    <text evidence="7">The sequence shown here is derived from an EMBL/GenBank/DDBJ whole genome shotgun (WGS) entry which is preliminary data.</text>
</comment>
<sequence length="157" mass="17776">MENEGISSGSRRSGNDLRAERSCSSTAVFCAARVGGEVDGAAPKCYCRAYAILYLSMTMRNPNRLFFGCPYYKGPTPHCSFFRWLDRHIAMFSRKENVKCEEVEADANEHISRLTVDNRLGELEDRIAAIEKKKVTKMFVLVMCLVVLAISFWAARF</sequence>
<dbReference type="PANTHER" id="PTHR33248">
    <property type="entry name" value="ZINC ION-BINDING PROTEIN"/>
    <property type="match status" value="1"/>
</dbReference>
<accession>A0ABU6UEB2</accession>
<keyword evidence="2 4" id="KW-0863">Zinc-finger</keyword>
<organism evidence="7 8">
    <name type="scientific">Stylosanthes scabra</name>
    <dbReference type="NCBI Taxonomy" id="79078"/>
    <lineage>
        <taxon>Eukaryota</taxon>
        <taxon>Viridiplantae</taxon>
        <taxon>Streptophyta</taxon>
        <taxon>Embryophyta</taxon>
        <taxon>Tracheophyta</taxon>
        <taxon>Spermatophyta</taxon>
        <taxon>Magnoliopsida</taxon>
        <taxon>eudicotyledons</taxon>
        <taxon>Gunneridae</taxon>
        <taxon>Pentapetalae</taxon>
        <taxon>rosids</taxon>
        <taxon>fabids</taxon>
        <taxon>Fabales</taxon>
        <taxon>Fabaceae</taxon>
        <taxon>Papilionoideae</taxon>
        <taxon>50 kb inversion clade</taxon>
        <taxon>dalbergioids sensu lato</taxon>
        <taxon>Dalbergieae</taxon>
        <taxon>Pterocarpus clade</taxon>
        <taxon>Stylosanthes</taxon>
    </lineage>
</organism>
<evidence type="ECO:0000313" key="8">
    <source>
        <dbReference type="Proteomes" id="UP001341840"/>
    </source>
</evidence>
<evidence type="ECO:0000313" key="7">
    <source>
        <dbReference type="EMBL" id="MED6159607.1"/>
    </source>
</evidence>
<feature type="transmembrane region" description="Helical" evidence="5">
    <location>
        <begin position="135"/>
        <end position="155"/>
    </location>
</feature>
<keyword evidence="5" id="KW-1133">Transmembrane helix</keyword>
<evidence type="ECO:0000259" key="6">
    <source>
        <dbReference type="PROSITE" id="PS51999"/>
    </source>
</evidence>
<keyword evidence="3" id="KW-0862">Zinc</keyword>
<keyword evidence="5" id="KW-0472">Membrane</keyword>
<keyword evidence="1" id="KW-0479">Metal-binding</keyword>
<dbReference type="EMBL" id="JASCZI010121086">
    <property type="protein sequence ID" value="MED6159607.1"/>
    <property type="molecule type" value="Genomic_DNA"/>
</dbReference>
<name>A0ABU6UEB2_9FABA</name>